<name>A0A427XKC3_9TREE</name>
<gene>
    <name evidence="1" type="ORF">EHS24_001387</name>
</gene>
<dbReference type="RefSeq" id="XP_028474492.1">
    <property type="nucleotide sequence ID" value="XM_028617185.1"/>
</dbReference>
<reference evidence="1 2" key="1">
    <citation type="submission" date="2018-11" db="EMBL/GenBank/DDBJ databases">
        <title>Genome sequence of Apiotrichum porosum DSM 27194.</title>
        <authorList>
            <person name="Aliyu H."/>
            <person name="Gorte O."/>
            <person name="Ochsenreither K."/>
        </authorList>
    </citation>
    <scope>NUCLEOTIDE SEQUENCE [LARGE SCALE GENOMIC DNA]</scope>
    <source>
        <strain evidence="1 2">DSM 27194</strain>
    </source>
</reference>
<organism evidence="1 2">
    <name type="scientific">Apiotrichum porosum</name>
    <dbReference type="NCBI Taxonomy" id="105984"/>
    <lineage>
        <taxon>Eukaryota</taxon>
        <taxon>Fungi</taxon>
        <taxon>Dikarya</taxon>
        <taxon>Basidiomycota</taxon>
        <taxon>Agaricomycotina</taxon>
        <taxon>Tremellomycetes</taxon>
        <taxon>Trichosporonales</taxon>
        <taxon>Trichosporonaceae</taxon>
        <taxon>Apiotrichum</taxon>
    </lineage>
</organism>
<evidence type="ECO:0000313" key="1">
    <source>
        <dbReference type="EMBL" id="RSH79345.1"/>
    </source>
</evidence>
<dbReference type="EMBL" id="RSCE01000010">
    <property type="protein sequence ID" value="RSH79345.1"/>
    <property type="molecule type" value="Genomic_DNA"/>
</dbReference>
<dbReference type="GeneID" id="39585930"/>
<proteinExistence type="predicted"/>
<protein>
    <submittedName>
        <fullName evidence="1">Uncharacterized protein</fullName>
    </submittedName>
</protein>
<dbReference type="Proteomes" id="UP000279236">
    <property type="component" value="Unassembled WGS sequence"/>
</dbReference>
<keyword evidence="2" id="KW-1185">Reference proteome</keyword>
<dbReference type="OrthoDB" id="10329611at2759"/>
<dbReference type="AlphaFoldDB" id="A0A427XKC3"/>
<accession>A0A427XKC3</accession>
<comment type="caution">
    <text evidence="1">The sequence shown here is derived from an EMBL/GenBank/DDBJ whole genome shotgun (WGS) entry which is preliminary data.</text>
</comment>
<sequence>MLILSCAQEGVSNGAGRQIPISGPRINITQWNDTDGRFQHPTTGPILLNVVNDAAYLAQKTEDDPSITEDITLRIRVWEVVAYIGQHMIDAGFWAPNPHYTRRVTVAGIPTSVLYHKPSGATASIAEALTQRALAKANDRSQAVHPVMVEFSTGRSSHPLGHTYGRFDRHTHQTNLAVEQAIVINRSVRIHDGKFSALNTEILLPPPDPATFQAYHLGGGDYLSHVASISRMGRYFGALSTGIDRHVLRRVQPFIDRVHAQVPDMDARLVAASLKVGNPADMVSKSHRQFGTFSRERYSRFFSVKVPSDRMEHRIAQTAAEIKVAWDEEEEKNRQFRASGKTLETAYAESDQALLSSPVPISQLIDSAMDQLLSDCRNNPIVKDAWKTLLPADRSPTTDPRFFHQALTLQNGQCGTDECRRELRPDATQLLVKGGPNTKRSKFLSIQQLLSRGTLDLGDGCPTFDSFICLWAMGIRHPGPRYLGRGAAGWTGTWTVPFSVGRSPRRSSATSR</sequence>
<evidence type="ECO:0000313" key="2">
    <source>
        <dbReference type="Proteomes" id="UP000279236"/>
    </source>
</evidence>